<dbReference type="STRING" id="1172194.WQQ_23730"/>
<accession>I8I6A9</accession>
<evidence type="ECO:0000313" key="2">
    <source>
        <dbReference type="EMBL" id="EIT72236.1"/>
    </source>
</evidence>
<dbReference type="Proteomes" id="UP000003704">
    <property type="component" value="Unassembled WGS sequence"/>
</dbReference>
<dbReference type="EMBL" id="AKGD01000001">
    <property type="protein sequence ID" value="EIT72236.1"/>
    <property type="molecule type" value="Genomic_DNA"/>
</dbReference>
<proteinExistence type="predicted"/>
<sequence length="49" mass="5295">MLAAFQPDSGDASSPPSKLNRAFSESSAKVQRLELTCGQGRMKPSDIKR</sequence>
<dbReference type="AlphaFoldDB" id="I8I6A9"/>
<organism evidence="2 3">
    <name type="scientific">Hydrocarboniphaga effusa AP103</name>
    <dbReference type="NCBI Taxonomy" id="1172194"/>
    <lineage>
        <taxon>Bacteria</taxon>
        <taxon>Pseudomonadati</taxon>
        <taxon>Pseudomonadota</taxon>
        <taxon>Gammaproteobacteria</taxon>
        <taxon>Nevskiales</taxon>
        <taxon>Nevskiaceae</taxon>
        <taxon>Hydrocarboniphaga</taxon>
    </lineage>
</organism>
<comment type="caution">
    <text evidence="2">The sequence shown here is derived from an EMBL/GenBank/DDBJ whole genome shotgun (WGS) entry which is preliminary data.</text>
</comment>
<feature type="region of interest" description="Disordered" evidence="1">
    <location>
        <begin position="1"/>
        <end position="49"/>
    </location>
</feature>
<feature type="compositionally biased region" description="Polar residues" evidence="1">
    <location>
        <begin position="11"/>
        <end position="29"/>
    </location>
</feature>
<protein>
    <submittedName>
        <fullName evidence="2">Uncharacterized protein</fullName>
    </submittedName>
</protein>
<evidence type="ECO:0000313" key="3">
    <source>
        <dbReference type="Proteomes" id="UP000003704"/>
    </source>
</evidence>
<reference evidence="2 3" key="1">
    <citation type="journal article" date="2012" name="J. Bacteriol.">
        <title>Genome Sequence of n-Alkane-Degrading Hydrocarboniphaga effusa Strain AP103T (ATCC BAA-332T).</title>
        <authorList>
            <person name="Chang H.K."/>
            <person name="Zylstra G.J."/>
            <person name="Chae J.C."/>
        </authorList>
    </citation>
    <scope>NUCLEOTIDE SEQUENCE [LARGE SCALE GENOMIC DNA]</scope>
    <source>
        <strain evidence="2 3">AP103</strain>
    </source>
</reference>
<evidence type="ECO:0000256" key="1">
    <source>
        <dbReference type="SAM" id="MobiDB-lite"/>
    </source>
</evidence>
<keyword evidence="3" id="KW-1185">Reference proteome</keyword>
<name>I8I6A9_9GAMM</name>
<gene>
    <name evidence="2" type="ORF">WQQ_23730</name>
</gene>